<dbReference type="EMBL" id="JBHFEH010000039">
    <property type="protein sequence ID" value="KAL2051034.1"/>
    <property type="molecule type" value="Genomic_DNA"/>
</dbReference>
<dbReference type="Proteomes" id="UP001590951">
    <property type="component" value="Unassembled WGS sequence"/>
</dbReference>
<name>A0ABR4B2C6_9LECA</name>
<reference evidence="2 3" key="1">
    <citation type="submission" date="2024-09" db="EMBL/GenBank/DDBJ databases">
        <title>Rethinking Asexuality: The Enigmatic Case of Functional Sexual Genes in Lepraria (Stereocaulaceae).</title>
        <authorList>
            <person name="Doellman M."/>
            <person name="Sun Y."/>
            <person name="Barcenas-Pena A."/>
            <person name="Lumbsch H.T."/>
            <person name="Grewe F."/>
        </authorList>
    </citation>
    <scope>NUCLEOTIDE SEQUENCE [LARGE SCALE GENOMIC DNA]</scope>
    <source>
        <strain evidence="2 3">Grewe 0041</strain>
    </source>
</reference>
<feature type="compositionally biased region" description="Basic and acidic residues" evidence="1">
    <location>
        <begin position="10"/>
        <end position="24"/>
    </location>
</feature>
<evidence type="ECO:0000256" key="1">
    <source>
        <dbReference type="SAM" id="MobiDB-lite"/>
    </source>
</evidence>
<keyword evidence="3" id="KW-1185">Reference proteome</keyword>
<gene>
    <name evidence="2" type="ORF">ABVK25_008628</name>
</gene>
<organism evidence="2 3">
    <name type="scientific">Lepraria finkii</name>
    <dbReference type="NCBI Taxonomy" id="1340010"/>
    <lineage>
        <taxon>Eukaryota</taxon>
        <taxon>Fungi</taxon>
        <taxon>Dikarya</taxon>
        <taxon>Ascomycota</taxon>
        <taxon>Pezizomycotina</taxon>
        <taxon>Lecanoromycetes</taxon>
        <taxon>OSLEUM clade</taxon>
        <taxon>Lecanoromycetidae</taxon>
        <taxon>Lecanorales</taxon>
        <taxon>Lecanorineae</taxon>
        <taxon>Stereocaulaceae</taxon>
        <taxon>Lepraria</taxon>
    </lineage>
</organism>
<sequence length="305" mass="34533">MPRGRPPIPRTKEEALEARREQIRKNVRAFRQRKRGVSGVEDGNEEKSEGYTFVSEDQGKANGHDRPEGSHPGGAEHVFGSVQEGGSQLLAENSQKLYSKPSSYPNKHVHRQHLNRSLFILLPPEIKPAHLLPRPTRLSGYDRLLPYQCTLTCWPTLDANNASLENIHPTRDHSILALCLMQISHVHLQPWLLHQSLSSYSKDLQVLQVAIAQPIKSFRMEIFATLMGLAAYELLQGKATAGERGGGWMAHIEDATSYLNMFPDLNLCEFSHEACFHFLETLCIFDALGARRPNCFSSWKWWCIV</sequence>
<protein>
    <submittedName>
        <fullName evidence="2">Uncharacterized protein</fullName>
    </submittedName>
</protein>
<comment type="caution">
    <text evidence="2">The sequence shown here is derived from an EMBL/GenBank/DDBJ whole genome shotgun (WGS) entry which is preliminary data.</text>
</comment>
<evidence type="ECO:0000313" key="2">
    <source>
        <dbReference type="EMBL" id="KAL2051034.1"/>
    </source>
</evidence>
<proteinExistence type="predicted"/>
<evidence type="ECO:0000313" key="3">
    <source>
        <dbReference type="Proteomes" id="UP001590951"/>
    </source>
</evidence>
<feature type="compositionally biased region" description="Basic and acidic residues" evidence="1">
    <location>
        <begin position="57"/>
        <end position="69"/>
    </location>
</feature>
<feature type="compositionally biased region" description="Basic residues" evidence="1">
    <location>
        <begin position="25"/>
        <end position="36"/>
    </location>
</feature>
<accession>A0ABR4B2C6</accession>
<feature type="region of interest" description="Disordered" evidence="1">
    <location>
        <begin position="1"/>
        <end position="80"/>
    </location>
</feature>